<evidence type="ECO:0000313" key="2">
    <source>
        <dbReference type="Proteomes" id="UP000199225"/>
    </source>
</evidence>
<dbReference type="Proteomes" id="UP000199225">
    <property type="component" value="Unassembled WGS sequence"/>
</dbReference>
<dbReference type="EMBL" id="FNEV01000007">
    <property type="protein sequence ID" value="SDJ57228.1"/>
    <property type="molecule type" value="Genomic_DNA"/>
</dbReference>
<protein>
    <recommendedName>
        <fullName evidence="3">PAP2 superfamily protein</fullName>
    </recommendedName>
</protein>
<organism evidence="1 2">
    <name type="scientific">Salimicrobium halophilum</name>
    <dbReference type="NCBI Taxonomy" id="86666"/>
    <lineage>
        <taxon>Bacteria</taxon>
        <taxon>Bacillati</taxon>
        <taxon>Bacillota</taxon>
        <taxon>Bacilli</taxon>
        <taxon>Bacillales</taxon>
        <taxon>Bacillaceae</taxon>
        <taxon>Salimicrobium</taxon>
    </lineage>
</organism>
<dbReference type="InterPro" id="IPR036938">
    <property type="entry name" value="PAP2/HPO_sf"/>
</dbReference>
<dbReference type="Gene3D" id="1.10.606.10">
    <property type="entry name" value="Vanadium-containing Chloroperoxidase, domain 2"/>
    <property type="match status" value="1"/>
</dbReference>
<name>A0A1G8UTV2_9BACI</name>
<dbReference type="SUPFAM" id="SSF48317">
    <property type="entry name" value="Acid phosphatase/Vanadium-dependent haloperoxidase"/>
    <property type="match status" value="1"/>
</dbReference>
<dbReference type="PANTHER" id="PTHR34599">
    <property type="entry name" value="PEROXIDASE-RELATED"/>
    <property type="match status" value="1"/>
</dbReference>
<proteinExistence type="predicted"/>
<dbReference type="OrthoDB" id="7793240at2"/>
<evidence type="ECO:0000313" key="1">
    <source>
        <dbReference type="EMBL" id="SDJ57228.1"/>
    </source>
</evidence>
<dbReference type="AlphaFoldDB" id="A0A1G8UTV2"/>
<dbReference type="PANTHER" id="PTHR34599:SF1">
    <property type="entry name" value="PHOSPHATIDIC ACID PHOSPHATASE TYPE 2_HALOPEROXIDASE DOMAIN-CONTAINING PROTEIN"/>
    <property type="match status" value="1"/>
</dbReference>
<keyword evidence="2" id="KW-1185">Reference proteome</keyword>
<gene>
    <name evidence="1" type="ORF">SAMN04490247_2395</name>
</gene>
<dbReference type="GO" id="GO:0004601">
    <property type="term" value="F:peroxidase activity"/>
    <property type="evidence" value="ECO:0007669"/>
    <property type="project" value="InterPro"/>
</dbReference>
<reference evidence="2" key="1">
    <citation type="submission" date="2016-10" db="EMBL/GenBank/DDBJ databases">
        <authorList>
            <person name="Varghese N."/>
            <person name="Submissions S."/>
        </authorList>
    </citation>
    <scope>NUCLEOTIDE SEQUENCE [LARGE SCALE GENOMIC DNA]</scope>
    <source>
        <strain evidence="2">DSM 4771</strain>
    </source>
</reference>
<dbReference type="RefSeq" id="WP_093194099.1">
    <property type="nucleotide sequence ID" value="NZ_FNEV01000007.1"/>
</dbReference>
<dbReference type="STRING" id="86666.SAMN04490247_2395"/>
<dbReference type="InterPro" id="IPR016119">
    <property type="entry name" value="Br/Cl_peroxidase_C"/>
</dbReference>
<dbReference type="InterPro" id="IPR052559">
    <property type="entry name" value="V-haloperoxidase"/>
</dbReference>
<evidence type="ECO:0008006" key="3">
    <source>
        <dbReference type="Google" id="ProtNLM"/>
    </source>
</evidence>
<accession>A0A1G8UTV2</accession>
<sequence length="506" mass="56660">MTFAKQIVSKWKRRLKAFVIRVKAALFYRNRSLSNHPTNGDETHYQGKIASFSKALPHDSLGEVNVDAYEQYIHILECGEPKDYENLPLAGKRKMVDPQAAYAFEMVGPDSHQLTTPPPAPLASAEMAAEMVEVYWQALTRDIPFDDYDTHPLTIEAAKELSSLEDFRGPKTRDQVTPQTLFRGHLPGTLEGPYVSQFLWKDVPYVATQITQRYRTTTPGIDYLTTYEDWLAIQNGGLPCDPEYDSIPRYIRNGRDLGEYVHHDITVEDGVTACLILLSYGDAAWDKTNPYLDSTTQIGFPTFGAPHVLDFVTKAARPGLEAAWFQKWLVHRRLRPEEVGGRVHNQLLGYADYPLHQDLLCSEAVQRTFDEYGTYLLPQAYPEGSPTHPAYPAGHATFIGAMVTMLKAFFDESFVIPDPVLASSDGRSLVRYEGPDLTVGGELNKLAANIAIGRDAAGVHYRSDGINGLKLGEQVAIGILRDYKETYHEKFNGFSLTTFDGDTIII</sequence>
<dbReference type="CDD" id="cd03398">
    <property type="entry name" value="PAP2_haloperoxidase"/>
    <property type="match status" value="1"/>
</dbReference>